<proteinExistence type="predicted"/>
<accession>A0AC60NXR2</accession>
<sequence>MAAATAAMELQDDGGTAATASSQEHGKGWLKVVRDRGKLRYRDEEADATAMHGAREPETTPRYRTTKRAVKQEPLPKNDYKIIMKPREGLNFAKWSNIAIARSLSQASELPIEAMRGRVIFRVQHDQNTVIISTADIELATRLCDIDQIRLGEYDYAVHTYSVAPQDSAKGVIHDLEPEITQEILLKELWSRTHEIIYARHMGKTDKAIITFKGTTIPRAVYLYGGEYCCKPYRPTKQVCRICLKQGHRADVCPTPDIHICVTCGLPEPTEAHQCTPKCGICQGEHVTGSTEYKERWQPTKIPRYGRPAASRVQHQRTQSQPIPEHQSGKQNAETSASTKQTSHQGQKSQARTPAVPSPKAGSATKSWADAVIPGPESEHTTSNAPPSRPTTGQHTREPPTGQHNRESTTGTRSPESDDPLSSTSKRPRTEAREDGEPELMEESTPGPAEEAVVQQTGDQGHLTEQIATLVSKSFTALQHDLLDTGITAILIEILPLRRSALSTFVLNIYSSPTDRYARFDALFNWALKTAKGRLIIVGDFNAPHPAWGYQKSQPKGAKLHDTINQNRLTILTDPSQPTRIGNSVSRDTCPDLTLTSRMPLAEWENLEETLGSDHCIISTTIPSGNHKKTLQTIALTDWRAFRSTRENHEEAPIRDLDQWVRTLQHDVDQHTKRVTLTDQTPVVDTRLLHMWDARRGLIKRWRRQKLNRKLQLRIAKLTAEAAEYAEELTRSNWGQTCNMMQGTLSTAKTWSLLKHLLDPMKSKAASQHTARKIIHKYNGTDAQLLEELKRTYISGTNPPAITTEYTGTDNTELDREITPQETAKAIQELTRNTTPGRDKVQNRLLRNLDEPSIVALTDYINSHWERGDVPKEWKHAEIILIPKPGKPLSLSTLRPISLTSCLGKLYERIVLNRLQPHLESRGAYPHTMFGFRAHLSTQDVLLQLKEELLDTLSAHTPQAILALDLKSAFDNVGHKLILENLAHTNCGERIYNYVRNFLIYRTATIGIGSLRTDTFDLPNQGTPQGSVLSPTLFNLAMNKLPDRLNVIPGISHAIYADDLTIWTTRGSEGEKQEALQSALEAVQAYAQLGNLAISPTKSELMILQKKTPGRSKPSTHIELSLDEHKIPTVDSMRILGLHMQKDGSATKAIDHLTRSTGQVIRMLCRITNRHRGLKEEDTLRLVRALIVSRVTYSIPYLPLKPSEIEKIDILLRRAYKVALGLPPTTATEKLHATGVTNTTRELIEAYLTGQQYRLRGSVTGRHLLCKLGYLGHTHGDPTLPLPAAVCDLIEVAPIPKHMHPEYHKGRRQARARAHARIYADHPAVRYTDAADYSQKQAAAISVINQDLETVVTATIKTNRPTEAEEAAIALAIINSDPYTTIITDSQAACRAYRTGYVSKSAHVLLTKHQDKLPPVKLVWTPGHESVPGNQRAHAVARANTFRAPDCRQTEETKSDGHPLTQYAEITEYYRLERQKLPPPHKELTREEAVVWRQLQTNTYRHLSLLHRWYPEQYNKECPFCHTYANLYHTVWECQRNPAIPPIPHPTPSQWEAVLLSSSLDYQRQLVDRARSAAKATGALD</sequence>
<evidence type="ECO:0000313" key="2">
    <source>
        <dbReference type="Proteomes" id="UP000805193"/>
    </source>
</evidence>
<name>A0AC60NXR2_IXOPE</name>
<gene>
    <name evidence="1" type="ORF">HPB47_010933</name>
</gene>
<comment type="caution">
    <text evidence="1">The sequence shown here is derived from an EMBL/GenBank/DDBJ whole genome shotgun (WGS) entry which is preliminary data.</text>
</comment>
<keyword evidence="2" id="KW-1185">Reference proteome</keyword>
<evidence type="ECO:0000313" key="1">
    <source>
        <dbReference type="EMBL" id="KAG0411937.1"/>
    </source>
</evidence>
<protein>
    <submittedName>
        <fullName evidence="1">Uncharacterized protein</fullName>
    </submittedName>
</protein>
<dbReference type="EMBL" id="JABSTQ010011391">
    <property type="protein sequence ID" value="KAG0411937.1"/>
    <property type="molecule type" value="Genomic_DNA"/>
</dbReference>
<reference evidence="1 2" key="1">
    <citation type="journal article" date="2020" name="Cell">
        <title>Large-Scale Comparative Analyses of Tick Genomes Elucidate Their Genetic Diversity and Vector Capacities.</title>
        <authorList>
            <consortium name="Tick Genome and Microbiome Consortium (TIGMIC)"/>
            <person name="Jia N."/>
            <person name="Wang J."/>
            <person name="Shi W."/>
            <person name="Du L."/>
            <person name="Sun Y."/>
            <person name="Zhan W."/>
            <person name="Jiang J.F."/>
            <person name="Wang Q."/>
            <person name="Zhang B."/>
            <person name="Ji P."/>
            <person name="Bell-Sakyi L."/>
            <person name="Cui X.M."/>
            <person name="Yuan T.T."/>
            <person name="Jiang B.G."/>
            <person name="Yang W.F."/>
            <person name="Lam T.T."/>
            <person name="Chang Q.C."/>
            <person name="Ding S.J."/>
            <person name="Wang X.J."/>
            <person name="Zhu J.G."/>
            <person name="Ruan X.D."/>
            <person name="Zhao L."/>
            <person name="Wei J.T."/>
            <person name="Ye R.Z."/>
            <person name="Que T.C."/>
            <person name="Du C.H."/>
            <person name="Zhou Y.H."/>
            <person name="Cheng J.X."/>
            <person name="Dai P.F."/>
            <person name="Guo W.B."/>
            <person name="Han X.H."/>
            <person name="Huang E.J."/>
            <person name="Li L.F."/>
            <person name="Wei W."/>
            <person name="Gao Y.C."/>
            <person name="Liu J.Z."/>
            <person name="Shao H.Z."/>
            <person name="Wang X."/>
            <person name="Wang C.C."/>
            <person name="Yang T.C."/>
            <person name="Huo Q.B."/>
            <person name="Li W."/>
            <person name="Chen H.Y."/>
            <person name="Chen S.E."/>
            <person name="Zhou L.G."/>
            <person name="Ni X.B."/>
            <person name="Tian J.H."/>
            <person name="Sheng Y."/>
            <person name="Liu T."/>
            <person name="Pan Y.S."/>
            <person name="Xia L.Y."/>
            <person name="Li J."/>
            <person name="Zhao F."/>
            <person name="Cao W.C."/>
        </authorList>
    </citation>
    <scope>NUCLEOTIDE SEQUENCE [LARGE SCALE GENOMIC DNA]</scope>
    <source>
        <strain evidence="1">Iper-2018</strain>
    </source>
</reference>
<organism evidence="1 2">
    <name type="scientific">Ixodes persulcatus</name>
    <name type="common">Taiga tick</name>
    <dbReference type="NCBI Taxonomy" id="34615"/>
    <lineage>
        <taxon>Eukaryota</taxon>
        <taxon>Metazoa</taxon>
        <taxon>Ecdysozoa</taxon>
        <taxon>Arthropoda</taxon>
        <taxon>Chelicerata</taxon>
        <taxon>Arachnida</taxon>
        <taxon>Acari</taxon>
        <taxon>Parasitiformes</taxon>
        <taxon>Ixodida</taxon>
        <taxon>Ixodoidea</taxon>
        <taxon>Ixodidae</taxon>
        <taxon>Ixodinae</taxon>
        <taxon>Ixodes</taxon>
    </lineage>
</organism>
<dbReference type="Proteomes" id="UP000805193">
    <property type="component" value="Unassembled WGS sequence"/>
</dbReference>